<gene>
    <name evidence="3" type="ORF">L195_g062405</name>
</gene>
<evidence type="ECO:0000256" key="1">
    <source>
        <dbReference type="SAM" id="MobiDB-lite"/>
    </source>
</evidence>
<dbReference type="Proteomes" id="UP000236291">
    <property type="component" value="Unassembled WGS sequence"/>
</dbReference>
<name>A0A2K3KFI8_TRIPR</name>
<proteinExistence type="predicted"/>
<feature type="compositionally biased region" description="Basic and acidic residues" evidence="1">
    <location>
        <begin position="43"/>
        <end position="59"/>
    </location>
</feature>
<sequence>MGRVVYGVVLVVVVMIISPCLVNGRNNFHEKTRDGNGVNSTHEVSRGDQSFVKDFHGSKTDYSSEEVLGEKKLGGNNGGKGVGAGGG</sequence>
<reference evidence="3 4" key="2">
    <citation type="journal article" date="2017" name="Front. Plant Sci.">
        <title>Gene Classification and Mining of Molecular Markers Useful in Red Clover (Trifolium pratense) Breeding.</title>
        <authorList>
            <person name="Istvanek J."/>
            <person name="Dluhosova J."/>
            <person name="Dluhos P."/>
            <person name="Patkova L."/>
            <person name="Nedelnik J."/>
            <person name="Repkova J."/>
        </authorList>
    </citation>
    <scope>NUCLEOTIDE SEQUENCE [LARGE SCALE GENOMIC DNA]</scope>
    <source>
        <strain evidence="4">cv. Tatra</strain>
        <tissue evidence="3">Young leaves</tissue>
    </source>
</reference>
<evidence type="ECO:0000313" key="3">
    <source>
        <dbReference type="EMBL" id="PNX65042.1"/>
    </source>
</evidence>
<keyword evidence="2" id="KW-0812">Transmembrane</keyword>
<organism evidence="3 4">
    <name type="scientific">Trifolium pratense</name>
    <name type="common">Red clover</name>
    <dbReference type="NCBI Taxonomy" id="57577"/>
    <lineage>
        <taxon>Eukaryota</taxon>
        <taxon>Viridiplantae</taxon>
        <taxon>Streptophyta</taxon>
        <taxon>Embryophyta</taxon>
        <taxon>Tracheophyta</taxon>
        <taxon>Spermatophyta</taxon>
        <taxon>Magnoliopsida</taxon>
        <taxon>eudicotyledons</taxon>
        <taxon>Gunneridae</taxon>
        <taxon>Pentapetalae</taxon>
        <taxon>rosids</taxon>
        <taxon>fabids</taxon>
        <taxon>Fabales</taxon>
        <taxon>Fabaceae</taxon>
        <taxon>Papilionoideae</taxon>
        <taxon>50 kb inversion clade</taxon>
        <taxon>NPAAA clade</taxon>
        <taxon>Hologalegina</taxon>
        <taxon>IRL clade</taxon>
        <taxon>Trifolieae</taxon>
        <taxon>Trifolium</taxon>
    </lineage>
</organism>
<dbReference type="EMBL" id="ASHM01174025">
    <property type="protein sequence ID" value="PNX65042.1"/>
    <property type="molecule type" value="Genomic_DNA"/>
</dbReference>
<feature type="non-terminal residue" evidence="3">
    <location>
        <position position="87"/>
    </location>
</feature>
<feature type="transmembrane region" description="Helical" evidence="2">
    <location>
        <begin position="6"/>
        <end position="24"/>
    </location>
</feature>
<evidence type="ECO:0000256" key="2">
    <source>
        <dbReference type="SAM" id="Phobius"/>
    </source>
</evidence>
<keyword evidence="2" id="KW-0472">Membrane</keyword>
<dbReference type="AlphaFoldDB" id="A0A2K3KFI8"/>
<feature type="compositionally biased region" description="Gly residues" evidence="1">
    <location>
        <begin position="75"/>
        <end position="87"/>
    </location>
</feature>
<accession>A0A2K3KFI8</accession>
<comment type="caution">
    <text evidence="3">The sequence shown here is derived from an EMBL/GenBank/DDBJ whole genome shotgun (WGS) entry which is preliminary data.</text>
</comment>
<feature type="region of interest" description="Disordered" evidence="1">
    <location>
        <begin position="28"/>
        <end position="87"/>
    </location>
</feature>
<evidence type="ECO:0000313" key="4">
    <source>
        <dbReference type="Proteomes" id="UP000236291"/>
    </source>
</evidence>
<protein>
    <submittedName>
        <fullName evidence="3">Uncharacterized protein</fullName>
    </submittedName>
</protein>
<reference evidence="3 4" key="1">
    <citation type="journal article" date="2014" name="Am. J. Bot.">
        <title>Genome assembly and annotation for red clover (Trifolium pratense; Fabaceae).</title>
        <authorList>
            <person name="Istvanek J."/>
            <person name="Jaros M."/>
            <person name="Krenek A."/>
            <person name="Repkova J."/>
        </authorList>
    </citation>
    <scope>NUCLEOTIDE SEQUENCE [LARGE SCALE GENOMIC DNA]</scope>
    <source>
        <strain evidence="4">cv. Tatra</strain>
        <tissue evidence="3">Young leaves</tissue>
    </source>
</reference>
<keyword evidence="2" id="KW-1133">Transmembrane helix</keyword>